<feature type="domain" description="BPTI/Kunitz inhibitor" evidence="10">
    <location>
        <begin position="145"/>
        <end position="195"/>
    </location>
</feature>
<keyword evidence="4" id="KW-0722">Serine protease inhibitor</keyword>
<dbReference type="PROSITE" id="PS50986">
    <property type="entry name" value="MANSC"/>
    <property type="match status" value="1"/>
</dbReference>
<dbReference type="PRINTS" id="PR00759">
    <property type="entry name" value="BASICPTASE"/>
</dbReference>
<feature type="domain" description="BPTI/Kunitz inhibitor" evidence="10">
    <location>
        <begin position="220"/>
        <end position="270"/>
    </location>
</feature>
<dbReference type="InterPro" id="IPR011106">
    <property type="entry name" value="MANSC_N"/>
</dbReference>
<keyword evidence="8" id="KW-1133">Transmembrane helix</keyword>
<accession>A0A3B3RV79</accession>
<dbReference type="Gene3D" id="4.10.410.10">
    <property type="entry name" value="Pancreatic trypsin inhibitor Kunitz domain"/>
    <property type="match status" value="2"/>
</dbReference>
<dbReference type="GO" id="GO:0016020">
    <property type="term" value="C:membrane"/>
    <property type="evidence" value="ECO:0007669"/>
    <property type="project" value="UniProtKB-SubCell"/>
</dbReference>
<reference evidence="12" key="2">
    <citation type="submission" date="2025-09" db="UniProtKB">
        <authorList>
            <consortium name="Ensembl"/>
        </authorList>
    </citation>
    <scope>IDENTIFICATION</scope>
</reference>
<dbReference type="InterPro" id="IPR002223">
    <property type="entry name" value="Kunitz_BPTI"/>
</dbReference>
<sequence length="341" mass="36751">MALQVCLWCLLLAAALSARGNVRSESCSDSIDIVFDQGLDPQSYENGANFTKRLENASDIDACGKACCDSEDCHLALEGDLQDGLVECFLVNCFKDGENKCRLTDREGSKMYKRGDAMPKAGSDAATTVGSTLPVMSTSEFAEKCEAPPLTGMCRAALPRYHYVSSTSTCQPFIYGGCGGNKNNYASVEQCKATCTVTVITGPSNVAQTPSSKPKGLDACSAPFESGPCRAAFPKFYFDPSAGRCLPFIYGGCLGNDNRYNTLEDCMSRCTGQEGKLDQFFHHVAPPSAAFFLVATLAVISIVLLVGLVLLLVRRARTRRSVHDDKEELLAEVSEPIVEMK</sequence>
<dbReference type="PANTHER" id="PTHR47247">
    <property type="entry name" value="KUNITZ-TYPE PROTEASE INHIBITOR 2"/>
    <property type="match status" value="1"/>
</dbReference>
<dbReference type="InterPro" id="IPR013980">
    <property type="entry name" value="MANSC_dom"/>
</dbReference>
<keyword evidence="2" id="KW-0646">Protease inhibitor</keyword>
<evidence type="ECO:0000259" key="11">
    <source>
        <dbReference type="PROSITE" id="PS50986"/>
    </source>
</evidence>
<organism evidence="12 13">
    <name type="scientific">Paramormyrops kingsleyae</name>
    <dbReference type="NCBI Taxonomy" id="1676925"/>
    <lineage>
        <taxon>Eukaryota</taxon>
        <taxon>Metazoa</taxon>
        <taxon>Chordata</taxon>
        <taxon>Craniata</taxon>
        <taxon>Vertebrata</taxon>
        <taxon>Euteleostomi</taxon>
        <taxon>Actinopterygii</taxon>
        <taxon>Neopterygii</taxon>
        <taxon>Teleostei</taxon>
        <taxon>Osteoglossocephala</taxon>
        <taxon>Osteoglossomorpha</taxon>
        <taxon>Osteoglossiformes</taxon>
        <taxon>Mormyridae</taxon>
        <taxon>Paramormyrops</taxon>
    </lineage>
</organism>
<dbReference type="FunFam" id="4.10.410.10:FF:000020">
    <property type="entry name" value="Collagen, type VI, alpha 3"/>
    <property type="match status" value="1"/>
</dbReference>
<evidence type="ECO:0000256" key="7">
    <source>
        <dbReference type="ARBA" id="ARBA00023180"/>
    </source>
</evidence>
<comment type="subcellular location">
    <subcellularLocation>
        <location evidence="1">Membrane</location>
    </subcellularLocation>
</comment>
<dbReference type="Pfam" id="PF07502">
    <property type="entry name" value="MANEC"/>
    <property type="match status" value="1"/>
</dbReference>
<dbReference type="SUPFAM" id="SSF57362">
    <property type="entry name" value="BPTI-like"/>
    <property type="match status" value="2"/>
</dbReference>
<evidence type="ECO:0000259" key="10">
    <source>
        <dbReference type="PROSITE" id="PS50279"/>
    </source>
</evidence>
<dbReference type="STRING" id="1676925.ENSPKIP00000022419"/>
<dbReference type="AlphaFoldDB" id="A0A3B3RV79"/>
<keyword evidence="13" id="KW-1185">Reference proteome</keyword>
<dbReference type="InterPro" id="IPR020901">
    <property type="entry name" value="Prtase_inh_Kunz-CS"/>
</dbReference>
<evidence type="ECO:0000256" key="3">
    <source>
        <dbReference type="ARBA" id="ARBA00022729"/>
    </source>
</evidence>
<evidence type="ECO:0000256" key="1">
    <source>
        <dbReference type="ARBA" id="ARBA00004370"/>
    </source>
</evidence>
<reference evidence="12" key="1">
    <citation type="submission" date="2025-08" db="UniProtKB">
        <authorList>
            <consortium name="Ensembl"/>
        </authorList>
    </citation>
    <scope>IDENTIFICATION</scope>
</reference>
<name>A0A3B3RV79_9TELE</name>
<evidence type="ECO:0000256" key="8">
    <source>
        <dbReference type="SAM" id="Phobius"/>
    </source>
</evidence>
<protein>
    <submittedName>
        <fullName evidence="12">Serine peptidase inhibitor, Kunitz type, 2</fullName>
    </submittedName>
</protein>
<evidence type="ECO:0000256" key="9">
    <source>
        <dbReference type="SAM" id="SignalP"/>
    </source>
</evidence>
<evidence type="ECO:0000313" key="13">
    <source>
        <dbReference type="Proteomes" id="UP000261540"/>
    </source>
</evidence>
<keyword evidence="7" id="KW-0325">Glycoprotein</keyword>
<dbReference type="CDD" id="cd00109">
    <property type="entry name" value="Kunitz-type"/>
    <property type="match status" value="1"/>
</dbReference>
<feature type="transmembrane region" description="Helical" evidence="8">
    <location>
        <begin position="289"/>
        <end position="313"/>
    </location>
</feature>
<dbReference type="CTD" id="10653"/>
<dbReference type="SMART" id="SM00765">
    <property type="entry name" value="MANEC"/>
    <property type="match status" value="1"/>
</dbReference>
<dbReference type="SMART" id="SM00131">
    <property type="entry name" value="KU"/>
    <property type="match status" value="2"/>
</dbReference>
<dbReference type="GO" id="GO:0004867">
    <property type="term" value="F:serine-type endopeptidase inhibitor activity"/>
    <property type="evidence" value="ECO:0007669"/>
    <property type="project" value="UniProtKB-KW"/>
</dbReference>
<feature type="signal peptide" evidence="9">
    <location>
        <begin position="1"/>
        <end position="17"/>
    </location>
</feature>
<evidence type="ECO:0000256" key="2">
    <source>
        <dbReference type="ARBA" id="ARBA00022690"/>
    </source>
</evidence>
<dbReference type="Ensembl" id="ENSPKIT00000003083.1">
    <property type="protein sequence ID" value="ENSPKIP00000022419.1"/>
    <property type="gene ID" value="ENSPKIG00000006432.1"/>
</dbReference>
<dbReference type="GeneTree" id="ENSGT00940000160348"/>
<evidence type="ECO:0000256" key="5">
    <source>
        <dbReference type="ARBA" id="ARBA00023136"/>
    </source>
</evidence>
<dbReference type="Pfam" id="PF00014">
    <property type="entry name" value="Kunitz_BPTI"/>
    <property type="match status" value="2"/>
</dbReference>
<keyword evidence="5 8" id="KW-0472">Membrane</keyword>
<feature type="chain" id="PRO_5017349952" evidence="9">
    <location>
        <begin position="18"/>
        <end position="341"/>
    </location>
</feature>
<feature type="domain" description="MANSC" evidence="11">
    <location>
        <begin position="32"/>
        <end position="112"/>
    </location>
</feature>
<evidence type="ECO:0000256" key="6">
    <source>
        <dbReference type="ARBA" id="ARBA00023157"/>
    </source>
</evidence>
<evidence type="ECO:0000256" key="4">
    <source>
        <dbReference type="ARBA" id="ARBA00022900"/>
    </source>
</evidence>
<keyword evidence="3 9" id="KW-0732">Signal</keyword>
<dbReference type="RefSeq" id="XP_023667960.1">
    <property type="nucleotide sequence ID" value="XM_023812192.2"/>
</dbReference>
<proteinExistence type="predicted"/>
<keyword evidence="8" id="KW-0812">Transmembrane</keyword>
<dbReference type="InterPro" id="IPR036880">
    <property type="entry name" value="Kunitz_BPTI_sf"/>
</dbReference>
<evidence type="ECO:0000313" key="12">
    <source>
        <dbReference type="Ensembl" id="ENSPKIP00000022419.1"/>
    </source>
</evidence>
<dbReference type="PANTHER" id="PTHR47247:SF1">
    <property type="entry name" value="KUNITZ-TYPE PROTEASE INHIBITOR 2"/>
    <property type="match status" value="1"/>
</dbReference>
<dbReference type="Proteomes" id="UP000261540">
    <property type="component" value="Unplaced"/>
</dbReference>
<dbReference type="GeneID" id="111844070"/>
<keyword evidence="6" id="KW-1015">Disulfide bond</keyword>
<dbReference type="PROSITE" id="PS50279">
    <property type="entry name" value="BPTI_KUNITZ_2"/>
    <property type="match status" value="2"/>
</dbReference>
<dbReference type="PROSITE" id="PS00280">
    <property type="entry name" value="BPTI_KUNITZ_1"/>
    <property type="match status" value="1"/>
</dbReference>